<dbReference type="PANTHER" id="PTHR45685">
    <property type="entry name" value="HELICASE SRCAP-RELATED"/>
    <property type="match status" value="1"/>
</dbReference>
<dbReference type="InterPro" id="IPR014001">
    <property type="entry name" value="Helicase_ATP-bd"/>
</dbReference>
<evidence type="ECO:0000256" key="7">
    <source>
        <dbReference type="ARBA" id="ARBA00022853"/>
    </source>
</evidence>
<feature type="domain" description="Helicase ATP-binding" evidence="11">
    <location>
        <begin position="745"/>
        <end position="910"/>
    </location>
</feature>
<evidence type="ECO:0000256" key="2">
    <source>
        <dbReference type="ARBA" id="ARBA00009220"/>
    </source>
</evidence>
<dbReference type="CDD" id="cd18003">
    <property type="entry name" value="DEXQc_SRCAP"/>
    <property type="match status" value="1"/>
</dbReference>
<evidence type="ECO:0000256" key="3">
    <source>
        <dbReference type="ARBA" id="ARBA00022741"/>
    </source>
</evidence>
<evidence type="ECO:0000259" key="13">
    <source>
        <dbReference type="PROSITE" id="PS51204"/>
    </source>
</evidence>
<dbReference type="InterPro" id="IPR014012">
    <property type="entry name" value="HSA_dom"/>
</dbReference>
<evidence type="ECO:0000256" key="8">
    <source>
        <dbReference type="ARBA" id="ARBA00023125"/>
    </source>
</evidence>
<dbReference type="eggNOG" id="KOG0391">
    <property type="taxonomic scope" value="Eukaryota"/>
</dbReference>
<keyword evidence="8" id="KW-0238">DNA-binding</keyword>
<dbReference type="GO" id="GO:0006338">
    <property type="term" value="P:chromatin remodeling"/>
    <property type="evidence" value="ECO:0007669"/>
    <property type="project" value="TreeGrafter"/>
</dbReference>
<feature type="compositionally biased region" description="Basic and acidic residues" evidence="10">
    <location>
        <begin position="583"/>
        <end position="598"/>
    </location>
</feature>
<evidence type="ECO:0000256" key="1">
    <source>
        <dbReference type="ARBA" id="ARBA00004123"/>
    </source>
</evidence>
<feature type="compositionally biased region" description="Pro residues" evidence="10">
    <location>
        <begin position="178"/>
        <end position="192"/>
    </location>
</feature>
<reference evidence="15" key="1">
    <citation type="submission" date="2011-08" db="EMBL/GenBank/DDBJ databases">
        <authorList>
            <person name="Rombauts S."/>
        </authorList>
    </citation>
    <scope>NUCLEOTIDE SEQUENCE</scope>
    <source>
        <strain evidence="15">London</strain>
    </source>
</reference>
<dbReference type="PROSITE" id="PS51194">
    <property type="entry name" value="HELICASE_CTER"/>
    <property type="match status" value="1"/>
</dbReference>
<dbReference type="EnsemblMetazoa" id="tetur38g00040.1">
    <property type="protein sequence ID" value="tetur38g00040.1"/>
    <property type="gene ID" value="tetur38g00040"/>
</dbReference>
<dbReference type="PROSITE" id="PS51192">
    <property type="entry name" value="HELICASE_ATP_BIND_1"/>
    <property type="match status" value="1"/>
</dbReference>
<keyword evidence="5" id="KW-0347">Helicase</keyword>
<organism evidence="14 15">
    <name type="scientific">Tetranychus urticae</name>
    <name type="common">Two-spotted spider mite</name>
    <dbReference type="NCBI Taxonomy" id="32264"/>
    <lineage>
        <taxon>Eukaryota</taxon>
        <taxon>Metazoa</taxon>
        <taxon>Ecdysozoa</taxon>
        <taxon>Arthropoda</taxon>
        <taxon>Chelicerata</taxon>
        <taxon>Arachnida</taxon>
        <taxon>Acari</taxon>
        <taxon>Acariformes</taxon>
        <taxon>Trombidiformes</taxon>
        <taxon>Prostigmata</taxon>
        <taxon>Eleutherengona</taxon>
        <taxon>Raphignathae</taxon>
        <taxon>Tetranychoidea</taxon>
        <taxon>Tetranychidae</taxon>
        <taxon>Tetranychus</taxon>
    </lineage>
</organism>
<feature type="domain" description="Helicase C-terminal" evidence="12">
    <location>
        <begin position="1496"/>
        <end position="1600"/>
    </location>
</feature>
<evidence type="ECO:0000256" key="9">
    <source>
        <dbReference type="ARBA" id="ARBA00023242"/>
    </source>
</evidence>
<dbReference type="Pfam" id="PF07529">
    <property type="entry name" value="HSA"/>
    <property type="match status" value="1"/>
</dbReference>
<keyword evidence="3" id="KW-0547">Nucleotide-binding</keyword>
<dbReference type="HOGENOM" id="CLU_244344_0_0_1"/>
<dbReference type="GO" id="GO:0042393">
    <property type="term" value="F:histone binding"/>
    <property type="evidence" value="ECO:0007669"/>
    <property type="project" value="TreeGrafter"/>
</dbReference>
<evidence type="ECO:0000256" key="4">
    <source>
        <dbReference type="ARBA" id="ARBA00022801"/>
    </source>
</evidence>
<dbReference type="SUPFAM" id="SSF52540">
    <property type="entry name" value="P-loop containing nucleoside triphosphate hydrolases"/>
    <property type="match status" value="2"/>
</dbReference>
<dbReference type="STRING" id="32264.T1L498"/>
<accession>T1L498</accession>
<dbReference type="GO" id="GO:0016887">
    <property type="term" value="F:ATP hydrolysis activity"/>
    <property type="evidence" value="ECO:0007669"/>
    <property type="project" value="TreeGrafter"/>
</dbReference>
<keyword evidence="4" id="KW-0378">Hydrolase</keyword>
<proteinExistence type="inferred from homology"/>
<keyword evidence="6" id="KW-0067">ATP-binding</keyword>
<dbReference type="Gene3D" id="3.40.50.10810">
    <property type="entry name" value="Tandem AAA-ATPase domain"/>
    <property type="match status" value="1"/>
</dbReference>
<name>T1L498_TETUR</name>
<dbReference type="CDD" id="cd18793">
    <property type="entry name" value="SF2_C_SNF"/>
    <property type="match status" value="1"/>
</dbReference>
<comment type="subcellular location">
    <subcellularLocation>
        <location evidence="1">Nucleus</location>
    </subcellularLocation>
</comment>
<evidence type="ECO:0000259" key="11">
    <source>
        <dbReference type="PROSITE" id="PS51192"/>
    </source>
</evidence>
<dbReference type="GO" id="GO:0003677">
    <property type="term" value="F:DNA binding"/>
    <property type="evidence" value="ECO:0007669"/>
    <property type="project" value="UniProtKB-KW"/>
</dbReference>
<evidence type="ECO:0008006" key="16">
    <source>
        <dbReference type="Google" id="ProtNLM"/>
    </source>
</evidence>
<protein>
    <recommendedName>
        <fullName evidence="16">Helicase domino</fullName>
    </recommendedName>
</protein>
<dbReference type="PROSITE" id="PS51204">
    <property type="entry name" value="HSA"/>
    <property type="match status" value="1"/>
</dbReference>
<dbReference type="GO" id="GO:0000812">
    <property type="term" value="C:Swr1 complex"/>
    <property type="evidence" value="ECO:0007669"/>
    <property type="project" value="TreeGrafter"/>
</dbReference>
<dbReference type="FunFam" id="3.40.50.10810:FF:000005">
    <property type="entry name" value="Photoperiod-independent early flowering 1"/>
    <property type="match status" value="1"/>
</dbReference>
<feature type="compositionally biased region" description="Acidic residues" evidence="10">
    <location>
        <begin position="571"/>
        <end position="582"/>
    </location>
</feature>
<feature type="compositionally biased region" description="Low complexity" evidence="10">
    <location>
        <begin position="152"/>
        <end position="177"/>
    </location>
</feature>
<evidence type="ECO:0000256" key="10">
    <source>
        <dbReference type="SAM" id="MobiDB-lite"/>
    </source>
</evidence>
<dbReference type="GO" id="GO:0004386">
    <property type="term" value="F:helicase activity"/>
    <property type="evidence" value="ECO:0007669"/>
    <property type="project" value="UniProtKB-KW"/>
</dbReference>
<dbReference type="Pfam" id="PF00176">
    <property type="entry name" value="SNF2-rel_dom"/>
    <property type="match status" value="1"/>
</dbReference>
<dbReference type="Gene3D" id="3.40.50.300">
    <property type="entry name" value="P-loop containing nucleotide triphosphate hydrolases"/>
    <property type="match status" value="1"/>
</dbReference>
<dbReference type="InterPro" id="IPR027417">
    <property type="entry name" value="P-loop_NTPase"/>
</dbReference>
<dbReference type="FunFam" id="1.20.120.850:FF:000012">
    <property type="entry name" value="protein PHOTOPERIOD-INDEPENDENT EARLY FLOWERING 1 isoform X3"/>
    <property type="match status" value="1"/>
</dbReference>
<feature type="domain" description="HSA" evidence="13">
    <location>
        <begin position="327"/>
        <end position="399"/>
    </location>
</feature>
<dbReference type="PANTHER" id="PTHR45685:SF1">
    <property type="entry name" value="HELICASE SRCAP"/>
    <property type="match status" value="1"/>
</dbReference>
<evidence type="ECO:0000256" key="5">
    <source>
        <dbReference type="ARBA" id="ARBA00022806"/>
    </source>
</evidence>
<keyword evidence="7" id="KW-0156">Chromatin regulator</keyword>
<dbReference type="Pfam" id="PF00271">
    <property type="entry name" value="Helicase_C"/>
    <property type="match status" value="1"/>
</dbReference>
<feature type="compositionally biased region" description="Acidic residues" evidence="10">
    <location>
        <begin position="626"/>
        <end position="675"/>
    </location>
</feature>
<sequence>MIPANHSLINKDANKYDETTILEYLEKEYQRRREMYVDHVLELFYLEQQGPFMDYYSWRKRPPTVALLQHFRDNVADSDQDFEQLQLIKTSLDSVSCGTNKPTPIISLAELAAVASHVSPFATLPVSSASFSSSSSAITSRSSTAPLSSTFSTLKPSSTVSSPSSTSSLVVTTGSSVPTPPATLTPSTPIPSSPLSCAPTSPAVASVPVTSNSLISTSESLPASSLPVTSLNLPTTSLSITITSTTPSLAVKTSTIPSRTTSSSSLSTSNLTISTRKQSNKQHSIASVFDNLIGISEDGAVRAKQEAIIMSRIAELRKEGLWSAKRLPKVQEPPRSKAHWDYLLEEMVWLATDFAQERKWKKTAAKKCARMVMKYHQDKCMQAEKAEREEVMRLRRIATAISREIRNFWSNVEKLVEYRQQTRLEEKRKKALDLHLNFIVDQTEKFSSWLAAGLSKPAISTTVSVQEGSDNCSTVEMNVDSKQTSVAGDIDFEPQQLDASDDEETIAKDEELYGTEGNKKELDLLKKESNMPLVEVLGNQSEVKDSQSTVKTVNDIDGQASRDDEDYKIESAEEEDDEETIAEQEKQEKNIDYSSEIKELEDEANMSVDDLREKYKAALESSVMSDGEEGYESTGESDDEADSNDDTENEDAILTNEESDSEELGMESLLDGDSESNEKPLVKIVSDGKEEEAGPNKAINDIAAGAESIKPKGFTLSTANVVTKVPFLLKHTLREYQHIGLDWLVAMCEKKLNGILADEMGLGKTIQTISLLAHLAVEKGIWGPHLIVVPTSVMLNWEMEFKKWCPAFKILTYYGNPKERKAKRQGWTKPNKFHVCITSYKLVIQDHQAFRRKKWKYLILDEAQHIKNFKSLRWQMLLNFNSSRRLLLTGTPLQNNLMELWSLMHFLMPNVFASHRDFKDWFVNPVTGMIEGSHEYNEGLIRRLHKLLRPFLLRRIKDEVEKQLPKKIEHVITTRLSKRQRYLYEEFMSLAKTKETLASGNFLSVINVLMQLRKVCNHPNLFEPRPITSPFSMEGLTYNTASAVTTPLDYNPLENINLDSLNLRFVNYSVPPSSLSAIAQHRISEYQASPKLIEEIDSSPEPPPRIPKAKLQLRINIKTSASSITSQSPQLQKGFQLQPRTLPSVQIKSFNNIPLIVGSGQTQTANSNSIQGPRLFLLSAPNNSAFTPLRTSTTIGSSGVIVTDNSSQLSMSGTTPGSIVKKLTLTKSLPAGVQSSVLGNQRVKIPIGKLLQTSTGQHILVNPVQSSLVNPSSPIVIPGNVNIAQNSSPMRNLIEKPSNSDNSSEKTDSSPESQTKIVSDRRLAERREKLKRIARINHRRCSATALYAPDLIQMSTITNHPSQICTQPRVGSSVFSTGQGYFHCMHNQKRDHRPRDFFYYTDFLTNNLKTPEDLTSDLKDILKRYVFLVPRVSAPQIQMHVSHTKPWKIQAELNMIEDLRKELTPRCNFLHPIISNFRTQFPELRLIQYDCGKLQKLDELLFELKKGGHRALIFTQMSRMLDIFEQFLNYHGHTYLRLDGSTKIEQRQALMERFNADKRIFCFILSTRSGGVAIGIQPWMHKLKTDVIASVKLEMSIFTG</sequence>
<feature type="region of interest" description="Disordered" evidence="10">
    <location>
        <begin position="619"/>
        <end position="677"/>
    </location>
</feature>
<keyword evidence="15" id="KW-1185">Reference proteome</keyword>
<evidence type="ECO:0000313" key="15">
    <source>
        <dbReference type="Proteomes" id="UP000015104"/>
    </source>
</evidence>
<dbReference type="SMART" id="SM00487">
    <property type="entry name" value="DEXDc"/>
    <property type="match status" value="1"/>
</dbReference>
<dbReference type="InterPro" id="IPR049730">
    <property type="entry name" value="SNF2/RAD54-like_C"/>
</dbReference>
<dbReference type="GO" id="GO:0005524">
    <property type="term" value="F:ATP binding"/>
    <property type="evidence" value="ECO:0007669"/>
    <property type="project" value="UniProtKB-KW"/>
</dbReference>
<evidence type="ECO:0000259" key="12">
    <source>
        <dbReference type="PROSITE" id="PS51194"/>
    </source>
</evidence>
<dbReference type="InterPro" id="IPR038718">
    <property type="entry name" value="SNF2-like_sf"/>
</dbReference>
<dbReference type="EMBL" id="CAEY01001080">
    <property type="status" value="NOT_ANNOTATED_CDS"/>
    <property type="molecule type" value="Genomic_DNA"/>
</dbReference>
<dbReference type="InterPro" id="IPR001650">
    <property type="entry name" value="Helicase_C-like"/>
</dbReference>
<evidence type="ECO:0000256" key="6">
    <source>
        <dbReference type="ARBA" id="ARBA00022840"/>
    </source>
</evidence>
<feature type="region of interest" description="Disordered" evidence="10">
    <location>
        <begin position="139"/>
        <end position="197"/>
    </location>
</feature>
<evidence type="ECO:0000313" key="14">
    <source>
        <dbReference type="EnsemblMetazoa" id="tetur38g00040.1"/>
    </source>
</evidence>
<feature type="region of interest" description="Disordered" evidence="10">
    <location>
        <begin position="571"/>
        <end position="605"/>
    </location>
</feature>
<dbReference type="SMART" id="SM00573">
    <property type="entry name" value="HSA"/>
    <property type="match status" value="1"/>
</dbReference>
<dbReference type="Gene3D" id="1.20.120.850">
    <property type="entry name" value="SWI2/SNF2 ATPases, N-terminal domain"/>
    <property type="match status" value="1"/>
</dbReference>
<comment type="similarity">
    <text evidence="2">Belongs to the SNF2/RAD54 helicase family. SWR1 subfamily.</text>
</comment>
<dbReference type="InterPro" id="IPR050520">
    <property type="entry name" value="INO80/SWR1_helicase"/>
</dbReference>
<reference evidence="14" key="2">
    <citation type="submission" date="2015-06" db="UniProtKB">
        <authorList>
            <consortium name="EnsemblMetazoa"/>
        </authorList>
    </citation>
    <scope>IDENTIFICATION</scope>
</reference>
<keyword evidence="9" id="KW-0539">Nucleus</keyword>
<dbReference type="InterPro" id="IPR000330">
    <property type="entry name" value="SNF2_N"/>
</dbReference>
<dbReference type="Proteomes" id="UP000015104">
    <property type="component" value="Unassembled WGS sequence"/>
</dbReference>
<feature type="region of interest" description="Disordered" evidence="10">
    <location>
        <begin position="1287"/>
        <end position="1322"/>
    </location>
</feature>